<comment type="caution">
    <text evidence="5">The sequence shown here is derived from an EMBL/GenBank/DDBJ whole genome shotgun (WGS) entry which is preliminary data.</text>
</comment>
<dbReference type="RefSeq" id="WP_380693479.1">
    <property type="nucleotide sequence ID" value="NZ_JBHRYR010000002.1"/>
</dbReference>
<dbReference type="SUPFAM" id="SSF46785">
    <property type="entry name" value="Winged helix' DNA-binding domain"/>
    <property type="match status" value="1"/>
</dbReference>
<keyword evidence="6" id="KW-1185">Reference proteome</keyword>
<dbReference type="PRINTS" id="PR00598">
    <property type="entry name" value="HTHMARR"/>
</dbReference>
<evidence type="ECO:0000256" key="3">
    <source>
        <dbReference type="ARBA" id="ARBA00023163"/>
    </source>
</evidence>
<protein>
    <submittedName>
        <fullName evidence="5">MarR family winged helix-turn-helix transcriptional regulator</fullName>
    </submittedName>
</protein>
<feature type="domain" description="HTH marR-type" evidence="4">
    <location>
        <begin position="16"/>
        <end position="149"/>
    </location>
</feature>
<evidence type="ECO:0000256" key="1">
    <source>
        <dbReference type="ARBA" id="ARBA00023015"/>
    </source>
</evidence>
<dbReference type="SMART" id="SM00347">
    <property type="entry name" value="HTH_MARR"/>
    <property type="match status" value="1"/>
</dbReference>
<dbReference type="EMBL" id="JBHRYR010000002">
    <property type="protein sequence ID" value="MFC3851923.1"/>
    <property type="molecule type" value="Genomic_DNA"/>
</dbReference>
<dbReference type="InterPro" id="IPR023187">
    <property type="entry name" value="Tscrpt_reg_MarR-type_CS"/>
</dbReference>
<proteinExistence type="predicted"/>
<dbReference type="Pfam" id="PF12802">
    <property type="entry name" value="MarR_2"/>
    <property type="match status" value="1"/>
</dbReference>
<dbReference type="InterPro" id="IPR000835">
    <property type="entry name" value="HTH_MarR-typ"/>
</dbReference>
<organism evidence="5 6">
    <name type="scientific">Saccharospirillum mangrovi</name>
    <dbReference type="NCBI Taxonomy" id="2161747"/>
    <lineage>
        <taxon>Bacteria</taxon>
        <taxon>Pseudomonadati</taxon>
        <taxon>Pseudomonadota</taxon>
        <taxon>Gammaproteobacteria</taxon>
        <taxon>Oceanospirillales</taxon>
        <taxon>Saccharospirillaceae</taxon>
        <taxon>Saccharospirillum</taxon>
    </lineage>
</organism>
<keyword evidence="1" id="KW-0805">Transcription regulation</keyword>
<sequence length="157" mass="17608">MKKDTECVSSADTDQRHQFGHSIGLVGRLWRLEIDRRLAPFGLTEARWRILLTLARAAEPLQQKTLAEYVGVQGPTLVRTLDALAHEGLLERRADTEDKRARSIHLTPLAEPILAHIDAALRAVREDIFVDIPPEDVGTCLRVFDQLLTNLSPNTGR</sequence>
<evidence type="ECO:0000313" key="6">
    <source>
        <dbReference type="Proteomes" id="UP001595617"/>
    </source>
</evidence>
<keyword evidence="2" id="KW-0238">DNA-binding</keyword>
<dbReference type="InterPro" id="IPR036390">
    <property type="entry name" value="WH_DNA-bd_sf"/>
</dbReference>
<evidence type="ECO:0000259" key="4">
    <source>
        <dbReference type="PROSITE" id="PS50995"/>
    </source>
</evidence>
<dbReference type="PANTHER" id="PTHR33164:SF64">
    <property type="entry name" value="TRANSCRIPTIONAL REGULATOR SLYA"/>
    <property type="match status" value="1"/>
</dbReference>
<evidence type="ECO:0000313" key="5">
    <source>
        <dbReference type="EMBL" id="MFC3851923.1"/>
    </source>
</evidence>
<gene>
    <name evidence="5" type="ORF">ACFOOG_03665</name>
</gene>
<dbReference type="InterPro" id="IPR036388">
    <property type="entry name" value="WH-like_DNA-bd_sf"/>
</dbReference>
<reference evidence="6" key="1">
    <citation type="journal article" date="2019" name="Int. J. Syst. Evol. Microbiol.">
        <title>The Global Catalogue of Microorganisms (GCM) 10K type strain sequencing project: providing services to taxonomists for standard genome sequencing and annotation.</title>
        <authorList>
            <consortium name="The Broad Institute Genomics Platform"/>
            <consortium name="The Broad Institute Genome Sequencing Center for Infectious Disease"/>
            <person name="Wu L."/>
            <person name="Ma J."/>
        </authorList>
    </citation>
    <scope>NUCLEOTIDE SEQUENCE [LARGE SCALE GENOMIC DNA]</scope>
    <source>
        <strain evidence="6">IBRC 10765</strain>
    </source>
</reference>
<dbReference type="Gene3D" id="1.10.10.10">
    <property type="entry name" value="Winged helix-like DNA-binding domain superfamily/Winged helix DNA-binding domain"/>
    <property type="match status" value="1"/>
</dbReference>
<dbReference type="PROSITE" id="PS50995">
    <property type="entry name" value="HTH_MARR_2"/>
    <property type="match status" value="1"/>
</dbReference>
<accession>A0ABV7ZVX6</accession>
<dbReference type="Proteomes" id="UP001595617">
    <property type="component" value="Unassembled WGS sequence"/>
</dbReference>
<evidence type="ECO:0000256" key="2">
    <source>
        <dbReference type="ARBA" id="ARBA00023125"/>
    </source>
</evidence>
<keyword evidence="3" id="KW-0804">Transcription</keyword>
<dbReference type="PROSITE" id="PS01117">
    <property type="entry name" value="HTH_MARR_1"/>
    <property type="match status" value="1"/>
</dbReference>
<dbReference type="PANTHER" id="PTHR33164">
    <property type="entry name" value="TRANSCRIPTIONAL REGULATOR, MARR FAMILY"/>
    <property type="match status" value="1"/>
</dbReference>
<name>A0ABV7ZVX6_9GAMM</name>
<dbReference type="InterPro" id="IPR039422">
    <property type="entry name" value="MarR/SlyA-like"/>
</dbReference>